<proteinExistence type="predicted"/>
<dbReference type="Pfam" id="PF00373">
    <property type="entry name" value="FERM_M"/>
    <property type="match status" value="1"/>
</dbReference>
<evidence type="ECO:0000259" key="1">
    <source>
        <dbReference type="PROSITE" id="PS50057"/>
    </source>
</evidence>
<sequence length="182" mass="20931">MKNFLQGYYKCSLEQTLELGALVFIWQTEETPGSQTSLDQIIPKNMLSCVTDAQWISKLTSVIGTNSRLSRKDIPKNFLNAINKIINFGSSFYHVQVDESNSKRLLIVDDNAIALLDEMNETRQWSHKIGNIAECWQENQKICIHMRRANSIIKLLTTETTAYNVCDLINSYIRYHKLLALK</sequence>
<dbReference type="AlphaFoldDB" id="A0A564YFI9"/>
<evidence type="ECO:0000313" key="2">
    <source>
        <dbReference type="EMBL" id="VUZ46021.1"/>
    </source>
</evidence>
<dbReference type="InterPro" id="IPR011993">
    <property type="entry name" value="PH-like_dom_sf"/>
</dbReference>
<gene>
    <name evidence="2" type="ORF">WMSIL1_LOCUS5895</name>
</gene>
<dbReference type="InterPro" id="IPR035963">
    <property type="entry name" value="FERM_2"/>
</dbReference>
<organism evidence="2 3">
    <name type="scientific">Hymenolepis diminuta</name>
    <name type="common">Rat tapeworm</name>
    <dbReference type="NCBI Taxonomy" id="6216"/>
    <lineage>
        <taxon>Eukaryota</taxon>
        <taxon>Metazoa</taxon>
        <taxon>Spiralia</taxon>
        <taxon>Lophotrochozoa</taxon>
        <taxon>Platyhelminthes</taxon>
        <taxon>Cestoda</taxon>
        <taxon>Eucestoda</taxon>
        <taxon>Cyclophyllidea</taxon>
        <taxon>Hymenolepididae</taxon>
        <taxon>Hymenolepis</taxon>
    </lineage>
</organism>
<dbReference type="Proteomes" id="UP000321570">
    <property type="component" value="Unassembled WGS sequence"/>
</dbReference>
<dbReference type="PROSITE" id="PS50057">
    <property type="entry name" value="FERM_3"/>
    <property type="match status" value="1"/>
</dbReference>
<dbReference type="InterPro" id="IPR000299">
    <property type="entry name" value="FERM_domain"/>
</dbReference>
<feature type="domain" description="FERM" evidence="1">
    <location>
        <begin position="1"/>
        <end position="180"/>
    </location>
</feature>
<accession>A0A564YFI9</accession>
<dbReference type="SUPFAM" id="SSF47031">
    <property type="entry name" value="Second domain of FERM"/>
    <property type="match status" value="1"/>
</dbReference>
<dbReference type="CDD" id="cd14473">
    <property type="entry name" value="FERM_B-lobe"/>
    <property type="match status" value="1"/>
</dbReference>
<dbReference type="EMBL" id="CABIJS010000199">
    <property type="protein sequence ID" value="VUZ46021.1"/>
    <property type="molecule type" value="Genomic_DNA"/>
</dbReference>
<dbReference type="InterPro" id="IPR019748">
    <property type="entry name" value="FERM_central"/>
</dbReference>
<protein>
    <recommendedName>
        <fullName evidence="1">FERM domain-containing protein</fullName>
    </recommendedName>
</protein>
<reference evidence="2 3" key="1">
    <citation type="submission" date="2019-07" db="EMBL/GenBank/DDBJ databases">
        <authorList>
            <person name="Jastrzebski P J."/>
            <person name="Paukszto L."/>
            <person name="Jastrzebski P J."/>
        </authorList>
    </citation>
    <scope>NUCLEOTIDE SEQUENCE [LARGE SCALE GENOMIC DNA]</scope>
    <source>
        <strain evidence="2 3">WMS-il1</strain>
    </source>
</reference>
<name>A0A564YFI9_HYMDI</name>
<evidence type="ECO:0000313" key="3">
    <source>
        <dbReference type="Proteomes" id="UP000321570"/>
    </source>
</evidence>
<dbReference type="Gene3D" id="2.30.29.30">
    <property type="entry name" value="Pleckstrin-homology domain (PH domain)/Phosphotyrosine-binding domain (PTB)"/>
    <property type="match status" value="1"/>
</dbReference>
<keyword evidence="3" id="KW-1185">Reference proteome</keyword>